<dbReference type="InterPro" id="IPR018303">
    <property type="entry name" value="ATPase_P-typ_P_site"/>
</dbReference>
<keyword evidence="4 10" id="KW-0479">Metal-binding</keyword>
<dbReference type="InterPro" id="IPR023299">
    <property type="entry name" value="ATPase_P-typ_cyto_dom_N"/>
</dbReference>
<dbReference type="SUPFAM" id="SSF56784">
    <property type="entry name" value="HAD-like"/>
    <property type="match status" value="1"/>
</dbReference>
<keyword evidence="6 10" id="KW-0067">ATP-binding</keyword>
<dbReference type="OrthoDB" id="432719at2759"/>
<dbReference type="GO" id="GO:0019829">
    <property type="term" value="F:ATPase-coupled monoatomic cation transmembrane transporter activity"/>
    <property type="evidence" value="ECO:0007669"/>
    <property type="project" value="InterPro"/>
</dbReference>
<accession>A0A9D4Z0R3</accession>
<dbReference type="InterPro" id="IPR036163">
    <property type="entry name" value="HMA_dom_sf"/>
</dbReference>
<dbReference type="Gene3D" id="2.70.150.10">
    <property type="entry name" value="Calcium-transporting ATPase, cytoplasmic transduction domain A"/>
    <property type="match status" value="1"/>
</dbReference>
<comment type="caution">
    <text evidence="10">Lacks conserved residue(s) required for the propagation of feature annotation.</text>
</comment>
<dbReference type="InterPro" id="IPR027256">
    <property type="entry name" value="P-typ_ATPase_IB"/>
</dbReference>
<sequence>MHAALLCTVASRALDLEGHVHSPTCGHPAVEHDDHTDYLVEDELHHVTSSCCPQGCYIGPVVVSHGCLSSLKQRRTSAHSSPQERASLLQHAADVPLPPAAASNSFAALAVVRGAAVPAALLQTTRVFAAGICCPMEAPLVHSILDTMPGVHSVEVAVMTQTVIVVHDAAQAPPAALVAALNGAMLDASLAPPRTQAKVRTRWMPPWHVLAGAALLLVSLLHYLSGPTHTPGLDYLKYVSLGSVALCLPRIALRALLALRRMVMDIHLLMSLAAIGAIALGDYTEAAAVVVLFAVAEHWERCSTDKARNAVAAVLMLRPESAKLATTGESVAVEGVLPGTEVLVPPGEAVPLDGTVVSGESAVDESLLTGESAPAARRPGSAVHAGTINVGAATLVVCTTAAAGDTAVARMAALVEQAASQQSPAEALVAKFARIYTPVILFACALLAFLPWAWVASDKRSDWVYLSLQVLVTACPCALVLSTPATVVCALARSAGNGVLIKSGAALEALRRVSMVSFDKTGTLTKGSFQVVSCQACEGWTSQELLRLLGSLERGSSHPLAAAVLGYAAANGAVCDAAVEELQAVAGGGLVGTVDGRRVAAGTVGLLEMEGVTGPGVAAAQLAIESEGATACLVAVDGRFAGWLSARDVVRPEAAEAVAMLRRRGIAACMLTGDATAAAAAVGAATGIPPDCVFSRLLPQDKLDKVAELKHPSQPAAAGGAAAGCCPGMLPTAACCLRRRRPARAFVAHCGDGVNDAPALAAADAGIAMGMAGSAAALEAGSVALFTNDIRAVPAALLLARAAGATIWQNIIFSVVTKIAVLVPAALGRFTLWGAVLVDVGSSLLVVANALRLLSKADSHTASAVEGGAHEAAAAAKAPGCCHSTNTTGAGHTHSQGAAATERLPTTAAGCCSKGKCSAAGAGPAPAAALTTTNSHAHGGSVSSAAQCSHPAGCSHAHSHTHGSK</sequence>
<evidence type="ECO:0000256" key="7">
    <source>
        <dbReference type="ARBA" id="ARBA00022967"/>
    </source>
</evidence>
<feature type="transmembrane region" description="Helical" evidence="10">
    <location>
        <begin position="466"/>
        <end position="492"/>
    </location>
</feature>
<evidence type="ECO:0000256" key="8">
    <source>
        <dbReference type="ARBA" id="ARBA00022989"/>
    </source>
</evidence>
<dbReference type="PRINTS" id="PR00119">
    <property type="entry name" value="CATATPASE"/>
</dbReference>
<dbReference type="SFLD" id="SFLDS00003">
    <property type="entry name" value="Haloacid_Dehalogenase"/>
    <property type="match status" value="1"/>
</dbReference>
<dbReference type="PROSITE" id="PS50846">
    <property type="entry name" value="HMA_2"/>
    <property type="match status" value="1"/>
</dbReference>
<evidence type="ECO:0000256" key="5">
    <source>
        <dbReference type="ARBA" id="ARBA00022741"/>
    </source>
</evidence>
<evidence type="ECO:0000313" key="12">
    <source>
        <dbReference type="EMBL" id="KAI3436440.1"/>
    </source>
</evidence>
<dbReference type="SFLD" id="SFLDG00002">
    <property type="entry name" value="C1.7:_P-type_atpase_like"/>
    <property type="match status" value="1"/>
</dbReference>
<dbReference type="PANTHER" id="PTHR48085:SF5">
    <property type="entry name" value="CADMIUM_ZINC-TRANSPORTING ATPASE HMA4-RELATED"/>
    <property type="match status" value="1"/>
</dbReference>
<dbReference type="InterPro" id="IPR001757">
    <property type="entry name" value="P_typ_ATPase"/>
</dbReference>
<reference evidence="12" key="1">
    <citation type="journal article" date="2019" name="Plant J.">
        <title>Chlorella vulgaris genome assembly and annotation reveals the molecular basis for metabolic acclimation to high light conditions.</title>
        <authorList>
            <person name="Cecchin M."/>
            <person name="Marcolungo L."/>
            <person name="Rossato M."/>
            <person name="Girolomoni L."/>
            <person name="Cosentino E."/>
            <person name="Cuine S."/>
            <person name="Li-Beisson Y."/>
            <person name="Delledonne M."/>
            <person name="Ballottari M."/>
        </authorList>
    </citation>
    <scope>NUCLEOTIDE SEQUENCE</scope>
    <source>
        <strain evidence="12">211/11P</strain>
    </source>
</reference>
<evidence type="ECO:0000256" key="6">
    <source>
        <dbReference type="ARBA" id="ARBA00022840"/>
    </source>
</evidence>
<evidence type="ECO:0000256" key="1">
    <source>
        <dbReference type="ARBA" id="ARBA00004141"/>
    </source>
</evidence>
<dbReference type="Pfam" id="PF00702">
    <property type="entry name" value="Hydrolase"/>
    <property type="match status" value="1"/>
</dbReference>
<comment type="subcellular location">
    <subcellularLocation>
        <location evidence="1">Membrane</location>
        <topology evidence="1">Multi-pass membrane protein</topology>
    </subcellularLocation>
</comment>
<feature type="transmembrane region" description="Helical" evidence="10">
    <location>
        <begin position="435"/>
        <end position="454"/>
    </location>
</feature>
<evidence type="ECO:0000256" key="2">
    <source>
        <dbReference type="ARBA" id="ARBA00006024"/>
    </source>
</evidence>
<dbReference type="SFLD" id="SFLDF00027">
    <property type="entry name" value="p-type_atpase"/>
    <property type="match status" value="1"/>
</dbReference>
<keyword evidence="9 10" id="KW-0472">Membrane</keyword>
<feature type="domain" description="HMA" evidence="11">
    <location>
        <begin position="123"/>
        <end position="189"/>
    </location>
</feature>
<evidence type="ECO:0000259" key="11">
    <source>
        <dbReference type="PROSITE" id="PS50846"/>
    </source>
</evidence>
<dbReference type="InterPro" id="IPR023214">
    <property type="entry name" value="HAD_sf"/>
</dbReference>
<keyword evidence="3 10" id="KW-0812">Transmembrane</keyword>
<dbReference type="SUPFAM" id="SSF81665">
    <property type="entry name" value="Calcium ATPase, transmembrane domain M"/>
    <property type="match status" value="1"/>
</dbReference>
<evidence type="ECO:0000256" key="9">
    <source>
        <dbReference type="ARBA" id="ARBA00023136"/>
    </source>
</evidence>
<organism evidence="12 13">
    <name type="scientific">Chlorella vulgaris</name>
    <name type="common">Green alga</name>
    <dbReference type="NCBI Taxonomy" id="3077"/>
    <lineage>
        <taxon>Eukaryota</taxon>
        <taxon>Viridiplantae</taxon>
        <taxon>Chlorophyta</taxon>
        <taxon>core chlorophytes</taxon>
        <taxon>Trebouxiophyceae</taxon>
        <taxon>Chlorellales</taxon>
        <taxon>Chlorellaceae</taxon>
        <taxon>Chlorella clade</taxon>
        <taxon>Chlorella</taxon>
    </lineage>
</organism>
<dbReference type="SUPFAM" id="SSF55008">
    <property type="entry name" value="HMA, heavy metal-associated domain"/>
    <property type="match status" value="1"/>
</dbReference>
<dbReference type="GO" id="GO:0005524">
    <property type="term" value="F:ATP binding"/>
    <property type="evidence" value="ECO:0007669"/>
    <property type="project" value="UniProtKB-UniRule"/>
</dbReference>
<dbReference type="Proteomes" id="UP001055712">
    <property type="component" value="Unassembled WGS sequence"/>
</dbReference>
<comment type="similarity">
    <text evidence="2 10">Belongs to the cation transport ATPase (P-type) (TC 3.A.3) family. Type IB subfamily.</text>
</comment>
<dbReference type="InterPro" id="IPR006121">
    <property type="entry name" value="HMA_dom"/>
</dbReference>
<gene>
    <name evidence="12" type="ORF">D9Q98_005857</name>
</gene>
<dbReference type="Gene3D" id="3.40.50.1000">
    <property type="entry name" value="HAD superfamily/HAD-like"/>
    <property type="match status" value="1"/>
</dbReference>
<evidence type="ECO:0000313" key="13">
    <source>
        <dbReference type="Proteomes" id="UP001055712"/>
    </source>
</evidence>
<dbReference type="InterPro" id="IPR059000">
    <property type="entry name" value="ATPase_P-type_domA"/>
</dbReference>
<dbReference type="InterPro" id="IPR023298">
    <property type="entry name" value="ATPase_P-typ_TM_dom_sf"/>
</dbReference>
<dbReference type="PANTHER" id="PTHR48085">
    <property type="entry name" value="CADMIUM/ZINC-TRANSPORTING ATPASE HMA2-RELATED"/>
    <property type="match status" value="1"/>
</dbReference>
<feature type="transmembrane region" description="Helical" evidence="10">
    <location>
        <begin position="207"/>
        <end position="226"/>
    </location>
</feature>
<evidence type="ECO:0000256" key="10">
    <source>
        <dbReference type="RuleBase" id="RU362081"/>
    </source>
</evidence>
<evidence type="ECO:0000256" key="4">
    <source>
        <dbReference type="ARBA" id="ARBA00022723"/>
    </source>
</evidence>
<dbReference type="GO" id="GO:0016020">
    <property type="term" value="C:membrane"/>
    <property type="evidence" value="ECO:0007669"/>
    <property type="project" value="UniProtKB-SubCell"/>
</dbReference>
<dbReference type="InterPro" id="IPR036412">
    <property type="entry name" value="HAD-like_sf"/>
</dbReference>
<comment type="caution">
    <text evidence="12">The sequence shown here is derived from an EMBL/GenBank/DDBJ whole genome shotgun (WGS) entry which is preliminary data.</text>
</comment>
<evidence type="ECO:0000256" key="3">
    <source>
        <dbReference type="ARBA" id="ARBA00022692"/>
    </source>
</evidence>
<keyword evidence="13" id="KW-1185">Reference proteome</keyword>
<protein>
    <recommendedName>
        <fullName evidence="11">HMA domain-containing protein</fullName>
    </recommendedName>
</protein>
<dbReference type="InterPro" id="IPR044492">
    <property type="entry name" value="P_typ_ATPase_HD_dom"/>
</dbReference>
<reference evidence="12" key="2">
    <citation type="submission" date="2020-11" db="EMBL/GenBank/DDBJ databases">
        <authorList>
            <person name="Cecchin M."/>
            <person name="Marcolungo L."/>
            <person name="Rossato M."/>
            <person name="Girolomoni L."/>
            <person name="Cosentino E."/>
            <person name="Cuine S."/>
            <person name="Li-Beisson Y."/>
            <person name="Delledonne M."/>
            <person name="Ballottari M."/>
        </authorList>
    </citation>
    <scope>NUCLEOTIDE SEQUENCE</scope>
    <source>
        <strain evidence="12">211/11P</strain>
        <tissue evidence="12">Whole cell</tissue>
    </source>
</reference>
<dbReference type="GO" id="GO:0046872">
    <property type="term" value="F:metal ion binding"/>
    <property type="evidence" value="ECO:0007669"/>
    <property type="project" value="UniProtKB-KW"/>
</dbReference>
<dbReference type="SUPFAM" id="SSF81653">
    <property type="entry name" value="Calcium ATPase, transduction domain A"/>
    <property type="match status" value="1"/>
</dbReference>
<dbReference type="Pfam" id="PF00403">
    <property type="entry name" value="HMA"/>
    <property type="match status" value="1"/>
</dbReference>
<dbReference type="PROSITE" id="PS00154">
    <property type="entry name" value="ATPASE_E1_E2"/>
    <property type="match status" value="1"/>
</dbReference>
<dbReference type="EMBL" id="SIDB01000002">
    <property type="protein sequence ID" value="KAI3436440.1"/>
    <property type="molecule type" value="Genomic_DNA"/>
</dbReference>
<proteinExistence type="inferred from homology"/>
<dbReference type="Pfam" id="PF00122">
    <property type="entry name" value="E1-E2_ATPase"/>
    <property type="match status" value="1"/>
</dbReference>
<keyword evidence="8 10" id="KW-1133">Transmembrane helix</keyword>
<keyword evidence="5 10" id="KW-0547">Nucleotide-binding</keyword>
<keyword evidence="7" id="KW-1278">Translocase</keyword>
<dbReference type="InterPro" id="IPR008250">
    <property type="entry name" value="ATPase_P-typ_transduc_dom_A_sf"/>
</dbReference>
<dbReference type="PROSITE" id="PS01229">
    <property type="entry name" value="COF_2"/>
    <property type="match status" value="1"/>
</dbReference>
<dbReference type="NCBIfam" id="TIGR01494">
    <property type="entry name" value="ATPase_P-type"/>
    <property type="match status" value="1"/>
</dbReference>
<dbReference type="GO" id="GO:0016887">
    <property type="term" value="F:ATP hydrolysis activity"/>
    <property type="evidence" value="ECO:0007669"/>
    <property type="project" value="InterPro"/>
</dbReference>
<dbReference type="Gene3D" id="3.40.1110.10">
    <property type="entry name" value="Calcium-transporting ATPase, cytoplasmic domain N"/>
    <property type="match status" value="1"/>
</dbReference>
<dbReference type="AlphaFoldDB" id="A0A9D4Z0R3"/>
<name>A0A9D4Z0R3_CHLVU</name>
<dbReference type="NCBIfam" id="TIGR01525">
    <property type="entry name" value="ATPase-IB_hvy"/>
    <property type="match status" value="1"/>
</dbReference>
<dbReference type="Gene3D" id="3.30.70.100">
    <property type="match status" value="1"/>
</dbReference>
<dbReference type="InterPro" id="IPR051014">
    <property type="entry name" value="Cation_Transport_ATPase_IB"/>
</dbReference>